<sequence length="438" mass="50467">MRIGILDIDSEMKADNRGIKRKYPNVACGKIYGYHKVAGDEVIYPWKGQKVDKLYISTIFTSTKPAILRQMPLYQAMAKEVFIGGSGWDDYSKKPYVITKLPKEIQDFDDPKWLYEMYDIDYGIGFTTRGCSVNCSFCLVSKKEGAIEYADTPITKIVNPKSKHIVLMNNNSIAHDDFWADVAEIKARGLSIHWDQANDITLVTPKVAEALGCVNYRSFNGSDKELKFAFDLLVRRKGIVLETASHNSLNALDLDLDKDGFYFIDNGPEFNSPKGMRLLLDTRYENIHGDISMIAKQAENRLTGELETVMTITYNMMKLVPRKIRLMQEYGIEPYHLMFYVLIGFNTTEDEDIARIEILKEFRSRPYPMLFRDLTGKAGVDGSGKPQSFHCRPFRDWVVTGLYKKQAFHDFTRYHLRKKQAEEKLLQQETEEHQLSLF</sequence>
<dbReference type="Proteomes" id="UP000276128">
    <property type="component" value="Unassembled WGS sequence"/>
</dbReference>
<evidence type="ECO:0000313" key="1">
    <source>
        <dbReference type="EMBL" id="RTE05506.1"/>
    </source>
</evidence>
<name>A0A430J7J5_9BACL</name>
<proteinExistence type="predicted"/>
<dbReference type="SUPFAM" id="SSF102114">
    <property type="entry name" value="Radical SAM enzymes"/>
    <property type="match status" value="1"/>
</dbReference>
<comment type="caution">
    <text evidence="1">The sequence shown here is derived from an EMBL/GenBank/DDBJ whole genome shotgun (WGS) entry which is preliminary data.</text>
</comment>
<dbReference type="EMBL" id="RXHU01000082">
    <property type="protein sequence ID" value="RTE05506.1"/>
    <property type="molecule type" value="Genomic_DNA"/>
</dbReference>
<keyword evidence="2" id="KW-1185">Reference proteome</keyword>
<dbReference type="AlphaFoldDB" id="A0A430J7J5"/>
<evidence type="ECO:0008006" key="3">
    <source>
        <dbReference type="Google" id="ProtNLM"/>
    </source>
</evidence>
<dbReference type="GO" id="GO:0051536">
    <property type="term" value="F:iron-sulfur cluster binding"/>
    <property type="evidence" value="ECO:0007669"/>
    <property type="project" value="InterPro"/>
</dbReference>
<accession>A0A430J7J5</accession>
<dbReference type="SFLD" id="SFLDS00029">
    <property type="entry name" value="Radical_SAM"/>
    <property type="match status" value="1"/>
</dbReference>
<dbReference type="GO" id="GO:0003824">
    <property type="term" value="F:catalytic activity"/>
    <property type="evidence" value="ECO:0007669"/>
    <property type="project" value="InterPro"/>
</dbReference>
<dbReference type="InterPro" id="IPR007197">
    <property type="entry name" value="rSAM"/>
</dbReference>
<organism evidence="1 2">
    <name type="scientific">Paenibacillus whitsoniae</name>
    <dbReference type="NCBI Taxonomy" id="2496558"/>
    <lineage>
        <taxon>Bacteria</taxon>
        <taxon>Bacillati</taxon>
        <taxon>Bacillota</taxon>
        <taxon>Bacilli</taxon>
        <taxon>Bacillales</taxon>
        <taxon>Paenibacillaceae</taxon>
        <taxon>Paenibacillus</taxon>
    </lineage>
</organism>
<dbReference type="OrthoDB" id="9801659at2"/>
<protein>
    <recommendedName>
        <fullName evidence="3">Radical SAM protein</fullName>
    </recommendedName>
</protein>
<dbReference type="RefSeq" id="WP_126143977.1">
    <property type="nucleotide sequence ID" value="NZ_RXHU01000082.1"/>
</dbReference>
<reference evidence="1 2" key="1">
    <citation type="submission" date="2018-12" db="EMBL/GenBank/DDBJ databases">
        <title>Bacillus ochoae sp. nov., Paenibacillus whitsoniae sp. nov., Paenibacillus spiritus sp. nov. Isolated from the Mars Exploration Rover during spacecraft assembly.</title>
        <authorList>
            <person name="Seuylemezian A."/>
            <person name="Vaishampayan P."/>
        </authorList>
    </citation>
    <scope>NUCLEOTIDE SEQUENCE [LARGE SCALE GENOMIC DNA]</scope>
    <source>
        <strain evidence="1 2">MER 54</strain>
    </source>
</reference>
<gene>
    <name evidence="1" type="ORF">EJQ19_25125</name>
</gene>
<evidence type="ECO:0000313" key="2">
    <source>
        <dbReference type="Proteomes" id="UP000276128"/>
    </source>
</evidence>
<dbReference type="InterPro" id="IPR058240">
    <property type="entry name" value="rSAM_sf"/>
</dbReference>